<dbReference type="EC" id="2.3.1.-" evidence="3"/>
<organism evidence="3 4">
    <name type="scientific">Aquimarina gracilis</name>
    <dbReference type="NCBI Taxonomy" id="874422"/>
    <lineage>
        <taxon>Bacteria</taxon>
        <taxon>Pseudomonadati</taxon>
        <taxon>Bacteroidota</taxon>
        <taxon>Flavobacteriia</taxon>
        <taxon>Flavobacteriales</taxon>
        <taxon>Flavobacteriaceae</taxon>
        <taxon>Aquimarina</taxon>
    </lineage>
</organism>
<dbReference type="Gene3D" id="3.40.630.30">
    <property type="match status" value="1"/>
</dbReference>
<dbReference type="InterPro" id="IPR016181">
    <property type="entry name" value="Acyl_CoA_acyltransferase"/>
</dbReference>
<dbReference type="Gene3D" id="3.30.310.280">
    <property type="match status" value="1"/>
</dbReference>
<dbReference type="Gene3D" id="6.10.250.3370">
    <property type="match status" value="1"/>
</dbReference>
<evidence type="ECO:0000313" key="4">
    <source>
        <dbReference type="Proteomes" id="UP001327027"/>
    </source>
</evidence>
<dbReference type="SUPFAM" id="SSF55729">
    <property type="entry name" value="Acyl-CoA N-acyltransferases (Nat)"/>
    <property type="match status" value="1"/>
</dbReference>
<keyword evidence="3" id="KW-0808">Transferase</keyword>
<feature type="domain" description="Acyltransferase MbtK/IucB-like conserved" evidence="2">
    <location>
        <begin position="24"/>
        <end position="71"/>
    </location>
</feature>
<dbReference type="Pfam" id="PF13523">
    <property type="entry name" value="Acetyltransf_8"/>
    <property type="match status" value="1"/>
</dbReference>
<dbReference type="Gene3D" id="1.10.510.40">
    <property type="match status" value="1"/>
</dbReference>
<dbReference type="InterPro" id="IPR007310">
    <property type="entry name" value="Aerobactin_biosyn_IucA/IucC_N"/>
</dbReference>
<evidence type="ECO:0000256" key="1">
    <source>
        <dbReference type="ARBA" id="ARBA00004924"/>
    </source>
</evidence>
<dbReference type="SMART" id="SM01006">
    <property type="entry name" value="AlcB"/>
    <property type="match status" value="1"/>
</dbReference>
<evidence type="ECO:0000313" key="3">
    <source>
        <dbReference type="EMBL" id="MEB3343895.1"/>
    </source>
</evidence>
<protein>
    <submittedName>
        <fullName evidence="3">GNAT family N-acetyltransferase</fullName>
        <ecNumber evidence="3">2.3.1.-</ecNumber>
    </submittedName>
</protein>
<accession>A0ABU5ZP30</accession>
<comment type="caution">
    <text evidence="3">The sequence shown here is derived from an EMBL/GenBank/DDBJ whole genome shotgun (WGS) entry which is preliminary data.</text>
</comment>
<dbReference type="PANTHER" id="PTHR34384:SF6">
    <property type="entry name" value="STAPHYLOFERRIN B SYNTHASE"/>
    <property type="match status" value="1"/>
</dbReference>
<comment type="pathway">
    <text evidence="1">Siderophore biosynthesis.</text>
</comment>
<sequence>MTIINKTEIVFSKHCEGLGELQIRNLDHKNDLKIIHDWVTQPYAKYWGMQKFTLAQVEKEYKEIEARQHHHVRIGMLHDLPIFLMEYYDPKSDVISNHYRVMPGDVGMHILVSPAKKKIPKFTWKVFTTVMDFLFSNSTTKRIVVEPDIANEKIHVLNSKAGFTYLKKVQLPHKIAKLGVCTRKDYEHAIKKCTLKKTAMHSTSNSSVLSHQISHLTPRVWSIVNRRLVKKAIGEFAHELLLELELLGKEENWDLYKLHTDSPEVFYYFKAKNQALDHLHIDISSILKMKEDKEVALDALDFILELKTTLGIPNDMLPTYMEEITSTLYGAAYKYENQKYSSAALVDADFQDIEKAMTEGHPCFVANNGRIGFNSKQYQHFAPEITTTFSLIWIAAHKTKAEFHCTSAYDYEEFIKNELGEVTFEAFIEKLKVKGLAPKDYIFMPVHPWQWENKISTIFAQDIAQQAIVLLGEGEDQYAAQQSIRTLFNTTGPNKLYTKTALSILNMGFMRGLSPYYMGSTPVITEWISELLDSDSLLQQTGFTMLGEIATVGYRNRYYETLGKTEAHNKMLSALWRESPYAKITKDQKLMTMAALLHLDNDGNSLIVELIRKSNIDVEVWLERYLNAYLTPLLHCLYRYELVFMPHGENLILVLENNVPVKVIMKDITEEIAIFDNTISLPEKAKRLHVEADNEIKALAIFTDVFDCFFRFLSDILVHQGGYDESILWKKVAQCILQYQGANTHLSDKFQEIDLFAPQFKRCCLNRLQLANTKHMLNLADPVDSLQFKGFIKNPITQYKTTELQEIQSAL</sequence>
<gene>
    <name evidence="3" type="ORF">U6A24_00400</name>
</gene>
<evidence type="ECO:0000259" key="2">
    <source>
        <dbReference type="SMART" id="SM01006"/>
    </source>
</evidence>
<proteinExistence type="predicted"/>
<dbReference type="GO" id="GO:0016746">
    <property type="term" value="F:acyltransferase activity"/>
    <property type="evidence" value="ECO:0007669"/>
    <property type="project" value="UniProtKB-KW"/>
</dbReference>
<dbReference type="Pfam" id="PF04183">
    <property type="entry name" value="IucA_IucC"/>
    <property type="match status" value="1"/>
</dbReference>
<dbReference type="Pfam" id="PF06276">
    <property type="entry name" value="FhuF"/>
    <property type="match status" value="1"/>
</dbReference>
<name>A0ABU5ZP30_9FLAO</name>
<dbReference type="RefSeq" id="WP_324177949.1">
    <property type="nucleotide sequence ID" value="NZ_BAABAW010000001.1"/>
</dbReference>
<dbReference type="PANTHER" id="PTHR34384">
    <property type="entry name" value="L-2,3-DIAMINOPROPANOATE--CITRATE LIGASE"/>
    <property type="match status" value="1"/>
</dbReference>
<dbReference type="InterPro" id="IPR022770">
    <property type="entry name" value="IucA/IucC-like_C"/>
</dbReference>
<dbReference type="InterPro" id="IPR037455">
    <property type="entry name" value="LucA/IucC-like"/>
</dbReference>
<dbReference type="EMBL" id="JAYKLX010000001">
    <property type="protein sequence ID" value="MEB3343895.1"/>
    <property type="molecule type" value="Genomic_DNA"/>
</dbReference>
<keyword evidence="3" id="KW-0012">Acyltransferase</keyword>
<reference evidence="3 4" key="1">
    <citation type="journal article" date="2013" name="Int. J. Syst. Evol. Microbiol.">
        <title>Aquimarina gracilis sp. nov., isolated from the gut microflora of a mussel, Mytilus coruscus, and emended description of Aquimarina spongiae.</title>
        <authorList>
            <person name="Park S.C."/>
            <person name="Choe H.N."/>
            <person name="Baik K.S."/>
            <person name="Seong C.N."/>
        </authorList>
    </citation>
    <scope>NUCLEOTIDE SEQUENCE [LARGE SCALE GENOMIC DNA]</scope>
    <source>
        <strain evidence="3 4">PSC32</strain>
    </source>
</reference>
<keyword evidence="4" id="KW-1185">Reference proteome</keyword>
<dbReference type="InterPro" id="IPR019432">
    <property type="entry name" value="Acyltransferase_MbtK/IucB-like"/>
</dbReference>
<dbReference type="Proteomes" id="UP001327027">
    <property type="component" value="Unassembled WGS sequence"/>
</dbReference>